<sequence length="159" mass="16998">MAVRPAPSLHLPFPDTSMRQDHVSLIFVLALSSASILFLVSKAAVYGTNVCPTLSGDVAKTNGNDTKNECVNNIFGACGSILDTLSKISSSLVTFLIHGELALKYPSWAYDLQMSIKSARKEPPSTIISQRGKQARWSLSRTVISFSAGSLAGPISIAR</sequence>
<dbReference type="AlphaFoldDB" id="A0AA39MEW3"/>
<accession>A0AA39MEW3</accession>
<dbReference type="Proteomes" id="UP001175226">
    <property type="component" value="Unassembled WGS sequence"/>
</dbReference>
<evidence type="ECO:0000313" key="2">
    <source>
        <dbReference type="EMBL" id="KAK0431253.1"/>
    </source>
</evidence>
<evidence type="ECO:0000313" key="3">
    <source>
        <dbReference type="Proteomes" id="UP001175226"/>
    </source>
</evidence>
<keyword evidence="3" id="KW-1185">Reference proteome</keyword>
<organism evidence="2 3">
    <name type="scientific">Armillaria borealis</name>
    <dbReference type="NCBI Taxonomy" id="47425"/>
    <lineage>
        <taxon>Eukaryota</taxon>
        <taxon>Fungi</taxon>
        <taxon>Dikarya</taxon>
        <taxon>Basidiomycota</taxon>
        <taxon>Agaricomycotina</taxon>
        <taxon>Agaricomycetes</taxon>
        <taxon>Agaricomycetidae</taxon>
        <taxon>Agaricales</taxon>
        <taxon>Marasmiineae</taxon>
        <taxon>Physalacriaceae</taxon>
        <taxon>Armillaria</taxon>
    </lineage>
</organism>
<dbReference type="EMBL" id="JAUEPT010000119">
    <property type="protein sequence ID" value="KAK0431253.1"/>
    <property type="molecule type" value="Genomic_DNA"/>
</dbReference>
<keyword evidence="1" id="KW-0472">Membrane</keyword>
<proteinExistence type="predicted"/>
<evidence type="ECO:0000256" key="1">
    <source>
        <dbReference type="SAM" id="Phobius"/>
    </source>
</evidence>
<name>A0AA39MEW3_9AGAR</name>
<comment type="caution">
    <text evidence="2">The sequence shown here is derived from an EMBL/GenBank/DDBJ whole genome shotgun (WGS) entry which is preliminary data.</text>
</comment>
<feature type="transmembrane region" description="Helical" evidence="1">
    <location>
        <begin position="22"/>
        <end position="40"/>
    </location>
</feature>
<protein>
    <submittedName>
        <fullName evidence="2">Uncharacterized protein</fullName>
    </submittedName>
</protein>
<keyword evidence="1" id="KW-1133">Transmembrane helix</keyword>
<reference evidence="2" key="1">
    <citation type="submission" date="2023-06" db="EMBL/GenBank/DDBJ databases">
        <authorList>
            <consortium name="Lawrence Berkeley National Laboratory"/>
            <person name="Ahrendt S."/>
            <person name="Sahu N."/>
            <person name="Indic B."/>
            <person name="Wong-Bajracharya J."/>
            <person name="Merenyi Z."/>
            <person name="Ke H.-M."/>
            <person name="Monk M."/>
            <person name="Kocsube S."/>
            <person name="Drula E."/>
            <person name="Lipzen A."/>
            <person name="Balint B."/>
            <person name="Henrissat B."/>
            <person name="Andreopoulos B."/>
            <person name="Martin F.M."/>
            <person name="Harder C.B."/>
            <person name="Rigling D."/>
            <person name="Ford K.L."/>
            <person name="Foster G.D."/>
            <person name="Pangilinan J."/>
            <person name="Papanicolaou A."/>
            <person name="Barry K."/>
            <person name="LaButti K."/>
            <person name="Viragh M."/>
            <person name="Koriabine M."/>
            <person name="Yan M."/>
            <person name="Riley R."/>
            <person name="Champramary S."/>
            <person name="Plett K.L."/>
            <person name="Tsai I.J."/>
            <person name="Slot J."/>
            <person name="Sipos G."/>
            <person name="Plett J."/>
            <person name="Nagy L.G."/>
            <person name="Grigoriev I.V."/>
        </authorList>
    </citation>
    <scope>NUCLEOTIDE SEQUENCE</scope>
    <source>
        <strain evidence="2">FPL87.14</strain>
    </source>
</reference>
<keyword evidence="1" id="KW-0812">Transmembrane</keyword>
<gene>
    <name evidence="2" type="ORF">EV421DRAFT_178894</name>
</gene>